<dbReference type="STRING" id="1291734.FD02_GL002032"/>
<reference evidence="1 2" key="1">
    <citation type="journal article" date="2015" name="Genome Announc.">
        <title>Expanding the biotechnology potential of lactobacilli through comparative genomics of 213 strains and associated genera.</title>
        <authorList>
            <person name="Sun Z."/>
            <person name="Harris H.M."/>
            <person name="McCann A."/>
            <person name="Guo C."/>
            <person name="Argimon S."/>
            <person name="Zhang W."/>
            <person name="Yang X."/>
            <person name="Jeffery I.B."/>
            <person name="Cooney J.C."/>
            <person name="Kagawa T.F."/>
            <person name="Liu W."/>
            <person name="Song Y."/>
            <person name="Salvetti E."/>
            <person name="Wrobel A."/>
            <person name="Rasinkangas P."/>
            <person name="Parkhill J."/>
            <person name="Rea M.C."/>
            <person name="O'Sullivan O."/>
            <person name="Ritari J."/>
            <person name="Douillard F.P."/>
            <person name="Paul Ross R."/>
            <person name="Yang R."/>
            <person name="Briner A.E."/>
            <person name="Felis G.E."/>
            <person name="de Vos W.M."/>
            <person name="Barrangou R."/>
            <person name="Klaenhammer T.R."/>
            <person name="Caufield P.W."/>
            <person name="Cui Y."/>
            <person name="Zhang H."/>
            <person name="O'Toole P.W."/>
        </authorList>
    </citation>
    <scope>NUCLEOTIDE SEQUENCE [LARGE SCALE GENOMIC DNA]</scope>
    <source>
        <strain evidence="1 2">JCM 17158</strain>
    </source>
</reference>
<evidence type="ECO:0000313" key="1">
    <source>
        <dbReference type="EMBL" id="KRK71787.1"/>
    </source>
</evidence>
<dbReference type="InterPro" id="IPR036271">
    <property type="entry name" value="Tet_transcr_reg_TetR-rel_C_sf"/>
</dbReference>
<proteinExistence type="predicted"/>
<organism evidence="1 2">
    <name type="scientific">Lacticaseibacillus nasuensis JCM 17158</name>
    <dbReference type="NCBI Taxonomy" id="1291734"/>
    <lineage>
        <taxon>Bacteria</taxon>
        <taxon>Bacillati</taxon>
        <taxon>Bacillota</taxon>
        <taxon>Bacilli</taxon>
        <taxon>Lactobacillales</taxon>
        <taxon>Lactobacillaceae</taxon>
        <taxon>Lacticaseibacillus</taxon>
    </lineage>
</organism>
<dbReference type="SUPFAM" id="SSF48498">
    <property type="entry name" value="Tetracyclin repressor-like, C-terminal domain"/>
    <property type="match status" value="1"/>
</dbReference>
<dbReference type="PATRIC" id="fig|1291734.4.peg.2084"/>
<dbReference type="Gene3D" id="1.10.357.10">
    <property type="entry name" value="Tetracycline Repressor, domain 2"/>
    <property type="match status" value="1"/>
</dbReference>
<dbReference type="InterPro" id="IPR009057">
    <property type="entry name" value="Homeodomain-like_sf"/>
</dbReference>
<sequence>MVEEGFTHFTARGIAKRMGCSTQPLYLEFQSMGDLKQAVMDEIKNALSVALSRRFTDDPIVDLGLAYIYFALEHRPLYRAVFIEDHFGVDEMREFAITAALKRIADYSPAVPLSDDQRRNTITGLWIVATGIANLMAPGFITVTRTQMIDILRAVIHDFIVNGRFSAAAKPVSFNLTTM</sequence>
<keyword evidence="2" id="KW-1185">Reference proteome</keyword>
<dbReference type="EMBL" id="AZDJ01000026">
    <property type="protein sequence ID" value="KRK71787.1"/>
    <property type="molecule type" value="Genomic_DNA"/>
</dbReference>
<dbReference type="SUPFAM" id="SSF46689">
    <property type="entry name" value="Homeodomain-like"/>
    <property type="match status" value="1"/>
</dbReference>
<evidence type="ECO:0000313" key="2">
    <source>
        <dbReference type="Proteomes" id="UP000051804"/>
    </source>
</evidence>
<dbReference type="Proteomes" id="UP000051804">
    <property type="component" value="Unassembled WGS sequence"/>
</dbReference>
<protein>
    <submittedName>
        <fullName evidence="1">Transcriptional regulator</fullName>
    </submittedName>
</protein>
<dbReference type="AlphaFoldDB" id="A0A0R1JKW4"/>
<accession>A0A0R1JKW4</accession>
<comment type="caution">
    <text evidence="1">The sequence shown here is derived from an EMBL/GenBank/DDBJ whole genome shotgun (WGS) entry which is preliminary data.</text>
</comment>
<gene>
    <name evidence="1" type="ORF">FD02_GL002032</name>
</gene>
<name>A0A0R1JKW4_9LACO</name>